<sequence length="238" mass="26582">MLRVYLCLSDIDQRGDRVMAKVVGILGSPRRYGDTQLLLRLALRAAEHDGCQTELIWLYEEEIKPCLGCVSEDVKACRFPCIFEDYGKLILQKIREAEGIILASPIYWYNVSGPMKNLLDRLTCLENMAHIEGYSYLEGKVAAAIAVGKDTGAMMAISSMLLSLNSMGAILPAWAMAYSQAADVLKDEEALMDAVNVGLLVSGLIRRLAGQEGRIMYLYDPKLCRQLLREVLLERKKD</sequence>
<gene>
    <name evidence="4" type="ORF">G4V39_03590</name>
</gene>
<dbReference type="InterPro" id="IPR029039">
    <property type="entry name" value="Flavoprotein-like_sf"/>
</dbReference>
<evidence type="ECO:0000259" key="3">
    <source>
        <dbReference type="Pfam" id="PF03358"/>
    </source>
</evidence>
<feature type="domain" description="NADPH-dependent FMN reductase-like" evidence="3">
    <location>
        <begin position="21"/>
        <end position="172"/>
    </location>
</feature>
<dbReference type="Pfam" id="PF03358">
    <property type="entry name" value="FMN_red"/>
    <property type="match status" value="1"/>
</dbReference>
<dbReference type="InterPro" id="IPR005025">
    <property type="entry name" value="FMN_Rdtase-like_dom"/>
</dbReference>
<dbReference type="Proteomes" id="UP000502179">
    <property type="component" value="Chromosome"/>
</dbReference>
<name>A0A6G7PUS7_9BACT</name>
<evidence type="ECO:0000313" key="4">
    <source>
        <dbReference type="EMBL" id="QIJ71412.1"/>
    </source>
</evidence>
<proteinExistence type="predicted"/>
<dbReference type="PANTHER" id="PTHR43278">
    <property type="entry name" value="NAD(P)H-DEPENDENT FMN-CONTAINING OXIDOREDUCTASE YWQN-RELATED"/>
    <property type="match status" value="1"/>
</dbReference>
<dbReference type="GO" id="GO:0016491">
    <property type="term" value="F:oxidoreductase activity"/>
    <property type="evidence" value="ECO:0007669"/>
    <property type="project" value="InterPro"/>
</dbReference>
<reference evidence="4 5" key="1">
    <citation type="submission" date="2020-02" db="EMBL/GenBank/DDBJ databases">
        <title>Genome analysis of Thermosulfuriphilus ammonigenes ST65T, an anaerobic thermophilic chemolithoautotrophic bacterium isolated from a deep-sea hydrothermal vent.</title>
        <authorList>
            <person name="Slobodkina G."/>
            <person name="Allioux M."/>
            <person name="Merkel A."/>
            <person name="Alain K."/>
            <person name="Jebbar M."/>
            <person name="Slobodkin A."/>
        </authorList>
    </citation>
    <scope>NUCLEOTIDE SEQUENCE [LARGE SCALE GENOMIC DNA]</scope>
    <source>
        <strain evidence="4 5">ST65</strain>
    </source>
</reference>
<dbReference type="KEGG" id="tav:G4V39_03590"/>
<keyword evidence="5" id="KW-1185">Reference proteome</keyword>
<dbReference type="EMBL" id="CP048877">
    <property type="protein sequence ID" value="QIJ71412.1"/>
    <property type="molecule type" value="Genomic_DNA"/>
</dbReference>
<evidence type="ECO:0000313" key="5">
    <source>
        <dbReference type="Proteomes" id="UP000502179"/>
    </source>
</evidence>
<dbReference type="SUPFAM" id="SSF52218">
    <property type="entry name" value="Flavoproteins"/>
    <property type="match status" value="1"/>
</dbReference>
<accession>A0A6G7PUS7</accession>
<dbReference type="InterPro" id="IPR051796">
    <property type="entry name" value="ISF_SsuE-like"/>
</dbReference>
<keyword evidence="1" id="KW-0285">Flavoprotein</keyword>
<evidence type="ECO:0000256" key="2">
    <source>
        <dbReference type="ARBA" id="ARBA00022643"/>
    </source>
</evidence>
<evidence type="ECO:0000256" key="1">
    <source>
        <dbReference type="ARBA" id="ARBA00022630"/>
    </source>
</evidence>
<protein>
    <submittedName>
        <fullName evidence="4">Flavodoxin family protein</fullName>
    </submittedName>
</protein>
<dbReference type="PANTHER" id="PTHR43278:SF1">
    <property type="entry name" value="IRON-SULFUR FLAVOPROTEIN MJ1083"/>
    <property type="match status" value="1"/>
</dbReference>
<keyword evidence="2" id="KW-0288">FMN</keyword>
<dbReference type="AlphaFoldDB" id="A0A6G7PUS7"/>
<organism evidence="4 5">
    <name type="scientific">Thermosulfuriphilus ammonigenes</name>
    <dbReference type="NCBI Taxonomy" id="1936021"/>
    <lineage>
        <taxon>Bacteria</taxon>
        <taxon>Pseudomonadati</taxon>
        <taxon>Thermodesulfobacteriota</taxon>
        <taxon>Thermodesulfobacteria</taxon>
        <taxon>Thermodesulfobacteriales</taxon>
        <taxon>Thermodesulfobacteriaceae</taxon>
        <taxon>Thermosulfuriphilus</taxon>
    </lineage>
</organism>
<dbReference type="Gene3D" id="3.40.50.360">
    <property type="match status" value="1"/>
</dbReference>